<feature type="region of interest" description="Disordered" evidence="6">
    <location>
        <begin position="114"/>
        <end position="191"/>
    </location>
</feature>
<keyword evidence="3" id="KW-0813">Transport</keyword>
<dbReference type="RefSeq" id="WP_249058880.1">
    <property type="nucleotide sequence ID" value="NZ_JALZWP010000010.1"/>
</dbReference>
<proteinExistence type="inferred from homology"/>
<gene>
    <name evidence="7" type="ORF">M3N55_11115</name>
</gene>
<protein>
    <recommendedName>
        <fullName evidence="2">High-affinity zinc uptake system protein ZnuA</fullName>
    </recommendedName>
</protein>
<evidence type="ECO:0000256" key="6">
    <source>
        <dbReference type="SAM" id="MobiDB-lite"/>
    </source>
</evidence>
<keyword evidence="5" id="KW-0406">Ion transport</keyword>
<dbReference type="InterPro" id="IPR050492">
    <property type="entry name" value="Bact_metal-bind_prot9"/>
</dbReference>
<dbReference type="PANTHER" id="PTHR42953">
    <property type="entry name" value="HIGH-AFFINITY ZINC UPTAKE SYSTEM PROTEIN ZNUA-RELATED"/>
    <property type="match status" value="1"/>
</dbReference>
<dbReference type="EMBL" id="JALZWP010000010">
    <property type="protein sequence ID" value="MCL1629284.1"/>
    <property type="molecule type" value="Genomic_DNA"/>
</dbReference>
<evidence type="ECO:0000313" key="8">
    <source>
        <dbReference type="Proteomes" id="UP001202550"/>
    </source>
</evidence>
<evidence type="ECO:0000256" key="2">
    <source>
        <dbReference type="ARBA" id="ARBA00015915"/>
    </source>
</evidence>
<dbReference type="Gene3D" id="3.40.50.1980">
    <property type="entry name" value="Nitrogenase molybdenum iron protein domain"/>
    <property type="match status" value="3"/>
</dbReference>
<reference evidence="7 8" key="1">
    <citation type="submission" date="2022-05" db="EMBL/GenBank/DDBJ databases">
        <title>Seasonal and diel survey of microbial diversity of the Tyrrhenian coast.</title>
        <authorList>
            <person name="Gattoni G."/>
            <person name="Corral P."/>
        </authorList>
    </citation>
    <scope>NUCLEOTIDE SEQUENCE [LARGE SCALE GENOMIC DNA]</scope>
    <source>
        <strain evidence="7 8">V10</strain>
    </source>
</reference>
<comment type="caution">
    <text evidence="7">The sequence shown here is derived from an EMBL/GenBank/DDBJ whole genome shotgun (WGS) entry which is preliminary data.</text>
</comment>
<dbReference type="SUPFAM" id="SSF53807">
    <property type="entry name" value="Helical backbone' metal receptor"/>
    <property type="match status" value="1"/>
</dbReference>
<evidence type="ECO:0000256" key="5">
    <source>
        <dbReference type="ARBA" id="ARBA00022906"/>
    </source>
</evidence>
<keyword evidence="4" id="KW-0732">Signal</keyword>
<evidence type="ECO:0000256" key="4">
    <source>
        <dbReference type="ARBA" id="ARBA00022729"/>
    </source>
</evidence>
<accession>A0ABT0M4R2</accession>
<dbReference type="PANTHER" id="PTHR42953:SF3">
    <property type="entry name" value="HIGH-AFFINITY ZINC UPTAKE SYSTEM PROTEIN ZNUA"/>
    <property type="match status" value="1"/>
</dbReference>
<comment type="similarity">
    <text evidence="1">Belongs to the bacterial solute-binding protein 9 family.</text>
</comment>
<dbReference type="InterPro" id="IPR006127">
    <property type="entry name" value="ZnuA-like"/>
</dbReference>
<dbReference type="Proteomes" id="UP001202550">
    <property type="component" value="Unassembled WGS sequence"/>
</dbReference>
<name>A0ABT0M4R2_9RHOB</name>
<evidence type="ECO:0000256" key="1">
    <source>
        <dbReference type="ARBA" id="ARBA00011028"/>
    </source>
</evidence>
<keyword evidence="5" id="KW-0862">Zinc</keyword>
<keyword evidence="8" id="KW-1185">Reference proteome</keyword>
<keyword evidence="5" id="KW-0864">Zinc transport</keyword>
<organism evidence="7 8">
    <name type="scientific">Roseinatronobacter domitianus</name>
    <dbReference type="NCBI Taxonomy" id="2940293"/>
    <lineage>
        <taxon>Bacteria</taxon>
        <taxon>Pseudomonadati</taxon>
        <taxon>Pseudomonadota</taxon>
        <taxon>Alphaproteobacteria</taxon>
        <taxon>Rhodobacterales</taxon>
        <taxon>Paracoccaceae</taxon>
        <taxon>Roseinatronobacter</taxon>
    </lineage>
</organism>
<evidence type="ECO:0000256" key="3">
    <source>
        <dbReference type="ARBA" id="ARBA00022448"/>
    </source>
</evidence>
<evidence type="ECO:0000313" key="7">
    <source>
        <dbReference type="EMBL" id="MCL1629284.1"/>
    </source>
</evidence>
<dbReference type="Pfam" id="PF01297">
    <property type="entry name" value="ZnuA"/>
    <property type="match status" value="1"/>
</dbReference>
<sequence>MRYSIALAAAMLGTPLAAHELRVVTDIPVAHSLVSMVLGDHGTADLMLDRGANAHSYQLRPSQAQALSQADVVVWIGEEMTPWMGRAISGLGGDAHSVALLEVDGVLLREFGQAKDAKAHDEHAHEDDHGHAHEDDHGHEHDHHGDDAHTGEHGHDAHSHDDHGHEHASHDHGHDDHGHDDHGHDHGDDHAHSGLDPHAWLDTRIAINWVDAIATELAEHMPDHAADFAANADSAKAEIAALTAEIDTLLAPARDMAFVTFHDAYGYFVNQFDLMQAGSIALGDAASPGAQRLAALRADMQADAAVCIFPEAAHDPALVTTMIDGTGVRLGATLDPAGSLLEPGAGLYGTLMRNMAQAIADCAQG</sequence>